<dbReference type="KEGG" id="ssl:SS1G_01482"/>
<dbReference type="EMBL" id="CP017814">
    <property type="protein sequence ID" value="APA06086.1"/>
    <property type="molecule type" value="Genomic_DNA"/>
</dbReference>
<evidence type="ECO:0000313" key="2">
    <source>
        <dbReference type="EMBL" id="APA06086.1"/>
    </source>
</evidence>
<proteinExistence type="predicted"/>
<name>A0A1D9PTU5_SCLS1</name>
<feature type="compositionally biased region" description="Gly residues" evidence="1">
    <location>
        <begin position="236"/>
        <end position="249"/>
    </location>
</feature>
<feature type="region of interest" description="Disordered" evidence="1">
    <location>
        <begin position="224"/>
        <end position="250"/>
    </location>
</feature>
<reference evidence="3" key="1">
    <citation type="journal article" date="2017" name="Genome Biol. Evol.">
        <title>The complete genome sequence of the phytopathogenic fungus Sclerotinia sclerotiorum reveals insights into the genome architecture of broad host range pathogens.</title>
        <authorList>
            <person name="Derbyshire M."/>
            <person name="Denton-Giles M."/>
            <person name="Hegedus D."/>
            <person name="Seifbarghy S."/>
            <person name="Rollins J."/>
            <person name="van Kan J."/>
            <person name="Seidl M.F."/>
            <person name="Faino L."/>
            <person name="Mbengue M."/>
            <person name="Navaud O."/>
            <person name="Raffaele S."/>
            <person name="Hammond-Kosack K."/>
            <person name="Heard S."/>
            <person name="Oliver R."/>
        </authorList>
    </citation>
    <scope>NUCLEOTIDE SEQUENCE [LARGE SCALE GENOMIC DNA]</scope>
    <source>
        <strain evidence="3">ATCC 18683 / 1980 / Ss-1</strain>
    </source>
</reference>
<protein>
    <submittedName>
        <fullName evidence="2">Uncharacterized protein</fullName>
    </submittedName>
</protein>
<dbReference type="VEuPathDB" id="FungiDB:sscle_01g008560"/>
<dbReference type="OrthoDB" id="3550934at2759"/>
<dbReference type="Proteomes" id="UP000177798">
    <property type="component" value="Chromosome 1"/>
</dbReference>
<accession>A0A1D9PTU5</accession>
<gene>
    <name evidence="2" type="ORF">sscle_01g008560</name>
</gene>
<sequence length="263" mass="29215">MTCRSQLRLYSKLPVLQNAVVTLSFDDATNSTLEELHEALPPWLRMPSHEVKLFDIILDHNSPEIQAQRVQNIAKNMVKFDISEVNSRLECPNFLIRVTRRTDWNRYYDNLYEQFKRSLLVPSNHLPRGPDIEFLCNIAEHDKVEFSTRLERQFPRGINFGAVKMLNIYKDHDGKRQKSSFYVGAKRSILDDSNPFAWGLPIPIPIPTGAIGGAAAGSAMEGSLEGSSKVIDEGTGDGSGDGGDGGGSVVEGISDGFDITDIF</sequence>
<dbReference type="AlphaFoldDB" id="A0A1D9PTU5"/>
<evidence type="ECO:0000256" key="1">
    <source>
        <dbReference type="SAM" id="MobiDB-lite"/>
    </source>
</evidence>
<organism evidence="2 3">
    <name type="scientific">Sclerotinia sclerotiorum (strain ATCC 18683 / 1980 / Ss-1)</name>
    <name type="common">White mold</name>
    <name type="synonym">Whetzelinia sclerotiorum</name>
    <dbReference type="NCBI Taxonomy" id="665079"/>
    <lineage>
        <taxon>Eukaryota</taxon>
        <taxon>Fungi</taxon>
        <taxon>Dikarya</taxon>
        <taxon>Ascomycota</taxon>
        <taxon>Pezizomycotina</taxon>
        <taxon>Leotiomycetes</taxon>
        <taxon>Helotiales</taxon>
        <taxon>Sclerotiniaceae</taxon>
        <taxon>Sclerotinia</taxon>
    </lineage>
</organism>
<dbReference type="RefSeq" id="XP_001597288.1">
    <property type="nucleotide sequence ID" value="XM_001597238.1"/>
</dbReference>
<evidence type="ECO:0000313" key="3">
    <source>
        <dbReference type="Proteomes" id="UP000177798"/>
    </source>
</evidence>